<protein>
    <recommendedName>
        <fullName evidence="7">ATP-dependent Clp protease proteolytic subunit</fullName>
    </recommendedName>
</protein>
<dbReference type="KEGG" id="ehx:EMIHUDRAFT_363248"/>
<accession>A0A0D3KGX3</accession>
<reference evidence="9" key="2">
    <citation type="submission" date="2024-10" db="UniProtKB">
        <authorList>
            <consortium name="EnsemblProtists"/>
        </authorList>
    </citation>
    <scope>IDENTIFICATION</scope>
</reference>
<evidence type="ECO:0000256" key="5">
    <source>
        <dbReference type="ARBA" id="ARBA00034021"/>
    </source>
</evidence>
<dbReference type="NCBIfam" id="NF001368">
    <property type="entry name" value="PRK00277.1"/>
    <property type="match status" value="1"/>
</dbReference>
<evidence type="ECO:0000313" key="9">
    <source>
        <dbReference type="EnsemblProtists" id="EOD35008"/>
    </source>
</evidence>
<dbReference type="PRINTS" id="PR00127">
    <property type="entry name" value="CLPPROTEASEP"/>
</dbReference>
<comment type="catalytic activity">
    <reaction evidence="5 6">
        <text>Hydrolysis of proteins to small peptides in the presence of ATP and magnesium. alpha-casein is the usual test substrate. In the absence of ATP, only oligopeptides shorter than five residues are hydrolyzed (such as succinyl-Leu-Tyr-|-NHMec, and Leu-Tyr-Leu-|-Tyr-Trp, in which cleavage of the -Tyr-|-Leu- and -Tyr-|-Trp bonds also occurs).</text>
        <dbReference type="EC" id="3.4.21.92"/>
    </reaction>
</comment>
<feature type="region of interest" description="Disordered" evidence="8">
    <location>
        <begin position="193"/>
        <end position="212"/>
    </location>
</feature>
<dbReference type="AlphaFoldDB" id="A0A0D3KGX3"/>
<dbReference type="GO" id="GO:0004252">
    <property type="term" value="F:serine-type endopeptidase activity"/>
    <property type="evidence" value="ECO:0007669"/>
    <property type="project" value="UniProtKB-EC"/>
</dbReference>
<evidence type="ECO:0000256" key="7">
    <source>
        <dbReference type="RuleBase" id="RU003567"/>
    </source>
</evidence>
<feature type="compositionally biased region" description="Basic and acidic residues" evidence="8">
    <location>
        <begin position="133"/>
        <end position="146"/>
    </location>
</feature>
<keyword evidence="3" id="KW-0378">Hydrolase</keyword>
<dbReference type="InterPro" id="IPR001907">
    <property type="entry name" value="ClpP"/>
</dbReference>
<dbReference type="GeneID" id="17280278"/>
<comment type="similarity">
    <text evidence="1 7">Belongs to the peptidase S14 family.</text>
</comment>
<dbReference type="GO" id="GO:0009368">
    <property type="term" value="C:endopeptidase Clp complex"/>
    <property type="evidence" value="ECO:0007669"/>
    <property type="project" value="TreeGrafter"/>
</dbReference>
<dbReference type="GO" id="GO:0006515">
    <property type="term" value="P:protein quality control for misfolded or incompletely synthesized proteins"/>
    <property type="evidence" value="ECO:0007669"/>
    <property type="project" value="TreeGrafter"/>
</dbReference>
<dbReference type="Gene3D" id="3.90.226.10">
    <property type="entry name" value="2-enoyl-CoA Hydratase, Chain A, domain 1"/>
    <property type="match status" value="1"/>
</dbReference>
<dbReference type="GO" id="GO:0004176">
    <property type="term" value="F:ATP-dependent peptidase activity"/>
    <property type="evidence" value="ECO:0007669"/>
    <property type="project" value="InterPro"/>
</dbReference>
<dbReference type="RefSeq" id="XP_005787437.1">
    <property type="nucleotide sequence ID" value="XM_005787380.1"/>
</dbReference>
<dbReference type="InterPro" id="IPR018215">
    <property type="entry name" value="ClpP_Ser_AS"/>
</dbReference>
<dbReference type="PaxDb" id="2903-EOD35008"/>
<evidence type="ECO:0000256" key="1">
    <source>
        <dbReference type="ARBA" id="ARBA00007039"/>
    </source>
</evidence>
<proteinExistence type="inferred from homology"/>
<organism evidence="9 10">
    <name type="scientific">Emiliania huxleyi (strain CCMP1516)</name>
    <dbReference type="NCBI Taxonomy" id="280463"/>
    <lineage>
        <taxon>Eukaryota</taxon>
        <taxon>Haptista</taxon>
        <taxon>Haptophyta</taxon>
        <taxon>Prymnesiophyceae</taxon>
        <taxon>Isochrysidales</taxon>
        <taxon>Noelaerhabdaceae</taxon>
        <taxon>Emiliania</taxon>
    </lineage>
</organism>
<dbReference type="PANTHER" id="PTHR10381:SF11">
    <property type="entry name" value="ATP-DEPENDENT CLP PROTEASE PROTEOLYTIC SUBUNIT, MITOCHONDRIAL"/>
    <property type="match status" value="1"/>
</dbReference>
<dbReference type="InterPro" id="IPR023562">
    <property type="entry name" value="ClpP/TepA"/>
</dbReference>
<dbReference type="HOGENOM" id="CLU_058707_3_2_1"/>
<name>A0A0D3KGX3_EMIH1</name>
<dbReference type="Pfam" id="PF00574">
    <property type="entry name" value="CLP_protease"/>
    <property type="match status" value="1"/>
</dbReference>
<dbReference type="GO" id="GO:0051117">
    <property type="term" value="F:ATPase binding"/>
    <property type="evidence" value="ECO:0007669"/>
    <property type="project" value="TreeGrafter"/>
</dbReference>
<keyword evidence="4" id="KW-0720">Serine protease</keyword>
<dbReference type="EnsemblProtists" id="EOD35008">
    <property type="protein sequence ID" value="EOD35008"/>
    <property type="gene ID" value="EMIHUDRAFT_363248"/>
</dbReference>
<keyword evidence="10" id="KW-1185">Reference proteome</keyword>
<evidence type="ECO:0000256" key="2">
    <source>
        <dbReference type="ARBA" id="ARBA00022670"/>
    </source>
</evidence>
<feature type="compositionally biased region" description="Low complexity" evidence="8">
    <location>
        <begin position="200"/>
        <end position="212"/>
    </location>
</feature>
<sequence length="212" mass="22760">MALVPMVLESTPRGERAFDIFSRLLQERIVCLNGPIHDDTSNVVVAQLLYLESQSVEKPIYMYINSPGGVVTAGLAIYDTMQFVRPPVATLCVGQACSMGSLLLAAGAPGMRRALPTSRGMIHQPSGGVSVSGDRHRDPRSRDPDDARERLVGLYAAHSGRTVEEIASAKERDHFMSPEQAREFGLIDEVVSTRDGPTSAPAEAPAAMEAVG</sequence>
<dbReference type="PROSITE" id="PS00381">
    <property type="entry name" value="CLP_PROTEASE_SER"/>
    <property type="match status" value="1"/>
</dbReference>
<evidence type="ECO:0000256" key="6">
    <source>
        <dbReference type="PROSITE-ProRule" id="PRU10085"/>
    </source>
</evidence>
<dbReference type="HAMAP" id="MF_00444">
    <property type="entry name" value="ClpP"/>
    <property type="match status" value="1"/>
</dbReference>
<dbReference type="STRING" id="2903.R1DHN7"/>
<evidence type="ECO:0000256" key="4">
    <source>
        <dbReference type="ARBA" id="ARBA00022825"/>
    </source>
</evidence>
<dbReference type="OMA" id="TIHMHPT"/>
<dbReference type="CDD" id="cd07017">
    <property type="entry name" value="S14_ClpP_2"/>
    <property type="match status" value="1"/>
</dbReference>
<evidence type="ECO:0000313" key="10">
    <source>
        <dbReference type="Proteomes" id="UP000013827"/>
    </source>
</evidence>
<reference evidence="10" key="1">
    <citation type="journal article" date="2013" name="Nature">
        <title>Pan genome of the phytoplankton Emiliania underpins its global distribution.</title>
        <authorList>
            <person name="Read B.A."/>
            <person name="Kegel J."/>
            <person name="Klute M.J."/>
            <person name="Kuo A."/>
            <person name="Lefebvre S.C."/>
            <person name="Maumus F."/>
            <person name="Mayer C."/>
            <person name="Miller J."/>
            <person name="Monier A."/>
            <person name="Salamov A."/>
            <person name="Young J."/>
            <person name="Aguilar M."/>
            <person name="Claverie J.M."/>
            <person name="Frickenhaus S."/>
            <person name="Gonzalez K."/>
            <person name="Herman E.K."/>
            <person name="Lin Y.C."/>
            <person name="Napier J."/>
            <person name="Ogata H."/>
            <person name="Sarno A.F."/>
            <person name="Shmutz J."/>
            <person name="Schroeder D."/>
            <person name="de Vargas C."/>
            <person name="Verret F."/>
            <person name="von Dassow P."/>
            <person name="Valentin K."/>
            <person name="Van de Peer Y."/>
            <person name="Wheeler G."/>
            <person name="Dacks J.B."/>
            <person name="Delwiche C.F."/>
            <person name="Dyhrman S.T."/>
            <person name="Glockner G."/>
            <person name="John U."/>
            <person name="Richards T."/>
            <person name="Worden A.Z."/>
            <person name="Zhang X."/>
            <person name="Grigoriev I.V."/>
            <person name="Allen A.E."/>
            <person name="Bidle K."/>
            <person name="Borodovsky M."/>
            <person name="Bowler C."/>
            <person name="Brownlee C."/>
            <person name="Cock J.M."/>
            <person name="Elias M."/>
            <person name="Gladyshev V.N."/>
            <person name="Groth M."/>
            <person name="Guda C."/>
            <person name="Hadaegh A."/>
            <person name="Iglesias-Rodriguez M.D."/>
            <person name="Jenkins J."/>
            <person name="Jones B.M."/>
            <person name="Lawson T."/>
            <person name="Leese F."/>
            <person name="Lindquist E."/>
            <person name="Lobanov A."/>
            <person name="Lomsadze A."/>
            <person name="Malik S.B."/>
            <person name="Marsh M.E."/>
            <person name="Mackinder L."/>
            <person name="Mock T."/>
            <person name="Mueller-Roeber B."/>
            <person name="Pagarete A."/>
            <person name="Parker M."/>
            <person name="Probert I."/>
            <person name="Quesneville H."/>
            <person name="Raines C."/>
            <person name="Rensing S.A."/>
            <person name="Riano-Pachon D.M."/>
            <person name="Richier S."/>
            <person name="Rokitta S."/>
            <person name="Shiraiwa Y."/>
            <person name="Soanes D.M."/>
            <person name="van der Giezen M."/>
            <person name="Wahlund T.M."/>
            <person name="Williams B."/>
            <person name="Wilson W."/>
            <person name="Wolfe G."/>
            <person name="Wurch L.L."/>
        </authorList>
    </citation>
    <scope>NUCLEOTIDE SEQUENCE</scope>
</reference>
<dbReference type="Proteomes" id="UP000013827">
    <property type="component" value="Unassembled WGS sequence"/>
</dbReference>
<evidence type="ECO:0000256" key="3">
    <source>
        <dbReference type="ARBA" id="ARBA00022801"/>
    </source>
</evidence>
<evidence type="ECO:0000256" key="8">
    <source>
        <dbReference type="SAM" id="MobiDB-lite"/>
    </source>
</evidence>
<dbReference type="eggNOG" id="KOG0840">
    <property type="taxonomic scope" value="Eukaryota"/>
</dbReference>
<dbReference type="FunFam" id="3.90.226.10:FF:000001">
    <property type="entry name" value="ATP-dependent Clp protease proteolytic subunit"/>
    <property type="match status" value="1"/>
</dbReference>
<dbReference type="PANTHER" id="PTHR10381">
    <property type="entry name" value="ATP-DEPENDENT CLP PROTEASE PROTEOLYTIC SUBUNIT"/>
    <property type="match status" value="1"/>
</dbReference>
<feature type="active site" evidence="6">
    <location>
        <position position="98"/>
    </location>
</feature>
<dbReference type="InterPro" id="IPR029045">
    <property type="entry name" value="ClpP/crotonase-like_dom_sf"/>
</dbReference>
<keyword evidence="2" id="KW-0645">Protease</keyword>
<dbReference type="SUPFAM" id="SSF52096">
    <property type="entry name" value="ClpP/crotonase"/>
    <property type="match status" value="1"/>
</dbReference>
<feature type="region of interest" description="Disordered" evidence="8">
    <location>
        <begin position="118"/>
        <end position="146"/>
    </location>
</feature>